<comment type="caution">
    <text evidence="1">The sequence shown here is derived from an EMBL/GenBank/DDBJ whole genome shotgun (WGS) entry which is preliminary data.</text>
</comment>
<gene>
    <name evidence="1" type="ORF">HOLleu_15388</name>
</gene>
<dbReference type="EMBL" id="JAIZAY010000006">
    <property type="protein sequence ID" value="KAJ8040936.1"/>
    <property type="molecule type" value="Genomic_DNA"/>
</dbReference>
<name>A0A9Q1HD90_HOLLE</name>
<protein>
    <submittedName>
        <fullName evidence="1">Uncharacterized protein</fullName>
    </submittedName>
</protein>
<proteinExistence type="predicted"/>
<sequence>MTLYGPDCDYDMYQVDPTFDRKNPPNPCHDLWKYVKENIDPNPVVIDADDLQTFPEQILRKYCKAVNIPFKTKYLQWEESDLSIKYFNGCLGQLVLGKRLQFYETALTSSHFKPIKSSKPNFEDLTPDCQKYVMENQEGYKEMFESRIKPDQC</sequence>
<dbReference type="AlphaFoldDB" id="A0A9Q1HD90"/>
<reference evidence="1" key="1">
    <citation type="submission" date="2021-10" db="EMBL/GenBank/DDBJ databases">
        <title>Tropical sea cucumber genome reveals ecological adaptation and Cuvierian tubules defense mechanism.</title>
        <authorList>
            <person name="Chen T."/>
        </authorList>
    </citation>
    <scope>NUCLEOTIDE SEQUENCE</scope>
    <source>
        <strain evidence="1">Nanhai2018</strain>
        <tissue evidence="1">Muscle</tissue>
    </source>
</reference>
<dbReference type="PANTHER" id="PTHR48312">
    <property type="match status" value="1"/>
</dbReference>
<evidence type="ECO:0000313" key="2">
    <source>
        <dbReference type="Proteomes" id="UP001152320"/>
    </source>
</evidence>
<accession>A0A9Q1HD90</accession>
<dbReference type="PANTHER" id="PTHR48312:SF1">
    <property type="entry name" value="SULFOTRANSFERASE"/>
    <property type="match status" value="1"/>
</dbReference>
<keyword evidence="2" id="KW-1185">Reference proteome</keyword>
<evidence type="ECO:0000313" key="1">
    <source>
        <dbReference type="EMBL" id="KAJ8040936.1"/>
    </source>
</evidence>
<organism evidence="1 2">
    <name type="scientific">Holothuria leucospilota</name>
    <name type="common">Black long sea cucumber</name>
    <name type="synonym">Mertensiothuria leucospilota</name>
    <dbReference type="NCBI Taxonomy" id="206669"/>
    <lineage>
        <taxon>Eukaryota</taxon>
        <taxon>Metazoa</taxon>
        <taxon>Echinodermata</taxon>
        <taxon>Eleutherozoa</taxon>
        <taxon>Echinozoa</taxon>
        <taxon>Holothuroidea</taxon>
        <taxon>Aspidochirotacea</taxon>
        <taxon>Aspidochirotida</taxon>
        <taxon>Holothuriidae</taxon>
        <taxon>Holothuria</taxon>
    </lineage>
</organism>
<dbReference type="Proteomes" id="UP001152320">
    <property type="component" value="Chromosome 6"/>
</dbReference>
<dbReference type="OrthoDB" id="416710at2759"/>